<proteinExistence type="predicted"/>
<protein>
    <submittedName>
        <fullName evidence="2">Uncharacterized protein</fullName>
    </submittedName>
</protein>
<evidence type="ECO:0000256" key="1">
    <source>
        <dbReference type="SAM" id="MobiDB-lite"/>
    </source>
</evidence>
<dbReference type="EMBL" id="JAIWYP010000013">
    <property type="protein sequence ID" value="KAH3718389.1"/>
    <property type="molecule type" value="Genomic_DNA"/>
</dbReference>
<name>A0A9D4C784_DREPO</name>
<accession>A0A9D4C784</accession>
<evidence type="ECO:0000313" key="2">
    <source>
        <dbReference type="EMBL" id="KAH3718389.1"/>
    </source>
</evidence>
<dbReference type="AlphaFoldDB" id="A0A9D4C784"/>
<reference evidence="2" key="1">
    <citation type="journal article" date="2019" name="bioRxiv">
        <title>The Genome of the Zebra Mussel, Dreissena polymorpha: A Resource for Invasive Species Research.</title>
        <authorList>
            <person name="McCartney M.A."/>
            <person name="Auch B."/>
            <person name="Kono T."/>
            <person name="Mallez S."/>
            <person name="Zhang Y."/>
            <person name="Obille A."/>
            <person name="Becker A."/>
            <person name="Abrahante J.E."/>
            <person name="Garbe J."/>
            <person name="Badalamenti J.P."/>
            <person name="Herman A."/>
            <person name="Mangelson H."/>
            <person name="Liachko I."/>
            <person name="Sullivan S."/>
            <person name="Sone E.D."/>
            <person name="Koren S."/>
            <person name="Silverstein K.A.T."/>
            <person name="Beckman K.B."/>
            <person name="Gohl D.M."/>
        </authorList>
    </citation>
    <scope>NUCLEOTIDE SEQUENCE</scope>
    <source>
        <strain evidence="2">Duluth1</strain>
        <tissue evidence="2">Whole animal</tissue>
    </source>
</reference>
<comment type="caution">
    <text evidence="2">The sequence shown here is derived from an EMBL/GenBank/DDBJ whole genome shotgun (WGS) entry which is preliminary data.</text>
</comment>
<feature type="compositionally biased region" description="Polar residues" evidence="1">
    <location>
        <begin position="61"/>
        <end position="71"/>
    </location>
</feature>
<evidence type="ECO:0000313" key="3">
    <source>
        <dbReference type="Proteomes" id="UP000828390"/>
    </source>
</evidence>
<keyword evidence="3" id="KW-1185">Reference proteome</keyword>
<dbReference type="Proteomes" id="UP000828390">
    <property type="component" value="Unassembled WGS sequence"/>
</dbReference>
<organism evidence="2 3">
    <name type="scientific">Dreissena polymorpha</name>
    <name type="common">Zebra mussel</name>
    <name type="synonym">Mytilus polymorpha</name>
    <dbReference type="NCBI Taxonomy" id="45954"/>
    <lineage>
        <taxon>Eukaryota</taxon>
        <taxon>Metazoa</taxon>
        <taxon>Spiralia</taxon>
        <taxon>Lophotrochozoa</taxon>
        <taxon>Mollusca</taxon>
        <taxon>Bivalvia</taxon>
        <taxon>Autobranchia</taxon>
        <taxon>Heteroconchia</taxon>
        <taxon>Euheterodonta</taxon>
        <taxon>Imparidentia</taxon>
        <taxon>Neoheterodontei</taxon>
        <taxon>Myida</taxon>
        <taxon>Dreissenoidea</taxon>
        <taxon>Dreissenidae</taxon>
        <taxon>Dreissena</taxon>
    </lineage>
</organism>
<gene>
    <name evidence="2" type="ORF">DPMN_061193</name>
</gene>
<sequence>MSGHLETKPLNLTTGDHRKRRALNICRSDVSDDGIDKSRILKTIACSHINKETSSDPRPIRSSSGYPSNDDVTIELRPYKHQKEEWTKYGPLRDTSFDCSPTGRRGHGIVLYCRMKLSQDLEESTCNTGVFCAGLTVVDAGWMMVSELDGVVTSERAVWMVVPEADGEDTSGRAVWMVVPKADGEETSGRATYVSCEIKDSRRCLMATVPRALIKDDDMSCYENAGTCDFLVSKRRKKQPKSDVLTDD</sequence>
<reference evidence="2" key="2">
    <citation type="submission" date="2020-11" db="EMBL/GenBank/DDBJ databases">
        <authorList>
            <person name="McCartney M.A."/>
            <person name="Auch B."/>
            <person name="Kono T."/>
            <person name="Mallez S."/>
            <person name="Becker A."/>
            <person name="Gohl D.M."/>
            <person name="Silverstein K.A.T."/>
            <person name="Koren S."/>
            <person name="Bechman K.B."/>
            <person name="Herman A."/>
            <person name="Abrahante J.E."/>
            <person name="Garbe J."/>
        </authorList>
    </citation>
    <scope>NUCLEOTIDE SEQUENCE</scope>
    <source>
        <strain evidence="2">Duluth1</strain>
        <tissue evidence="2">Whole animal</tissue>
    </source>
</reference>
<feature type="region of interest" description="Disordered" evidence="1">
    <location>
        <begin position="52"/>
        <end position="72"/>
    </location>
</feature>